<dbReference type="Pfam" id="PF02653">
    <property type="entry name" value="BPD_transp_2"/>
    <property type="match status" value="1"/>
</dbReference>
<evidence type="ECO:0000256" key="10">
    <source>
        <dbReference type="SAM" id="Phobius"/>
    </source>
</evidence>
<evidence type="ECO:0000256" key="1">
    <source>
        <dbReference type="ARBA" id="ARBA00004651"/>
    </source>
</evidence>
<evidence type="ECO:0000256" key="9">
    <source>
        <dbReference type="ARBA" id="ARBA00037998"/>
    </source>
</evidence>
<organism evidence="11">
    <name type="scientific">freshwater metagenome</name>
    <dbReference type="NCBI Taxonomy" id="449393"/>
    <lineage>
        <taxon>unclassified sequences</taxon>
        <taxon>metagenomes</taxon>
        <taxon>ecological metagenomes</taxon>
    </lineage>
</organism>
<sequence length="156" mass="16182">MLITPKDLVSSAVGIILIALTTFWLLRTKAGKATRAVADNPALASASGIEVEKVISTVWVLGAGLAAFSGVMIGLQAGVSWYMGFQILLLVFAGTVLGGLGTAFGAILGSLIVGVLIQLSTLIIPTELKYVGALVVLILILLVRPEGILGRRERIG</sequence>
<keyword evidence="5 10" id="KW-0812">Transmembrane</keyword>
<dbReference type="PANTHER" id="PTHR11795:SF371">
    <property type="entry name" value="HIGH-AFFINITY BRANCHED-CHAIN AMINO ACID TRANSPORT SYSTEM PERMEASE PROTEIN LIVH"/>
    <property type="match status" value="1"/>
</dbReference>
<keyword evidence="4" id="KW-0997">Cell inner membrane</keyword>
<dbReference type="GO" id="GO:0042941">
    <property type="term" value="P:D-alanine transmembrane transport"/>
    <property type="evidence" value="ECO:0007669"/>
    <property type="project" value="TreeGrafter"/>
</dbReference>
<protein>
    <submittedName>
        <fullName evidence="11">Unannotated protein</fullName>
    </submittedName>
</protein>
<accession>A0A6J7E1E3</accession>
<feature type="transmembrane region" description="Helical" evidence="10">
    <location>
        <begin position="87"/>
        <end position="117"/>
    </location>
</feature>
<evidence type="ECO:0000256" key="3">
    <source>
        <dbReference type="ARBA" id="ARBA00022475"/>
    </source>
</evidence>
<evidence type="ECO:0000256" key="5">
    <source>
        <dbReference type="ARBA" id="ARBA00022692"/>
    </source>
</evidence>
<evidence type="ECO:0000256" key="6">
    <source>
        <dbReference type="ARBA" id="ARBA00022970"/>
    </source>
</evidence>
<dbReference type="GO" id="GO:0015188">
    <property type="term" value="F:L-isoleucine transmembrane transporter activity"/>
    <property type="evidence" value="ECO:0007669"/>
    <property type="project" value="TreeGrafter"/>
</dbReference>
<feature type="transmembrane region" description="Helical" evidence="10">
    <location>
        <begin position="123"/>
        <end position="143"/>
    </location>
</feature>
<dbReference type="GO" id="GO:0005886">
    <property type="term" value="C:plasma membrane"/>
    <property type="evidence" value="ECO:0007669"/>
    <property type="project" value="UniProtKB-SubCell"/>
</dbReference>
<evidence type="ECO:0000256" key="7">
    <source>
        <dbReference type="ARBA" id="ARBA00022989"/>
    </source>
</evidence>
<keyword evidence="3" id="KW-1003">Cell membrane</keyword>
<proteinExistence type="inferred from homology"/>
<dbReference type="CDD" id="cd06582">
    <property type="entry name" value="TM_PBP1_LivH_like"/>
    <property type="match status" value="1"/>
</dbReference>
<evidence type="ECO:0000256" key="8">
    <source>
        <dbReference type="ARBA" id="ARBA00023136"/>
    </source>
</evidence>
<comment type="similarity">
    <text evidence="9">Belongs to the binding-protein-dependent transport system permease family. LivHM subfamily.</text>
</comment>
<dbReference type="GO" id="GO:0015808">
    <property type="term" value="P:L-alanine transport"/>
    <property type="evidence" value="ECO:0007669"/>
    <property type="project" value="TreeGrafter"/>
</dbReference>
<evidence type="ECO:0000256" key="4">
    <source>
        <dbReference type="ARBA" id="ARBA00022519"/>
    </source>
</evidence>
<dbReference type="GO" id="GO:0005304">
    <property type="term" value="F:L-valine transmembrane transporter activity"/>
    <property type="evidence" value="ECO:0007669"/>
    <property type="project" value="TreeGrafter"/>
</dbReference>
<dbReference type="InterPro" id="IPR052157">
    <property type="entry name" value="BCAA_transport_permease"/>
</dbReference>
<keyword evidence="8 10" id="KW-0472">Membrane</keyword>
<dbReference type="GO" id="GO:0015192">
    <property type="term" value="F:L-phenylalanine transmembrane transporter activity"/>
    <property type="evidence" value="ECO:0007669"/>
    <property type="project" value="TreeGrafter"/>
</dbReference>
<gene>
    <name evidence="11" type="ORF">UFOPK3402_00992</name>
</gene>
<dbReference type="PANTHER" id="PTHR11795">
    <property type="entry name" value="BRANCHED-CHAIN AMINO ACID TRANSPORT SYSTEM PERMEASE PROTEIN LIVH"/>
    <property type="match status" value="1"/>
</dbReference>
<dbReference type="AlphaFoldDB" id="A0A6J7E1E3"/>
<reference evidence="11" key="1">
    <citation type="submission" date="2020-05" db="EMBL/GenBank/DDBJ databases">
        <authorList>
            <person name="Chiriac C."/>
            <person name="Salcher M."/>
            <person name="Ghai R."/>
            <person name="Kavagutti S V."/>
        </authorList>
    </citation>
    <scope>NUCLEOTIDE SEQUENCE</scope>
</reference>
<evidence type="ECO:0000256" key="2">
    <source>
        <dbReference type="ARBA" id="ARBA00022448"/>
    </source>
</evidence>
<dbReference type="GO" id="GO:0015190">
    <property type="term" value="F:L-leucine transmembrane transporter activity"/>
    <property type="evidence" value="ECO:0007669"/>
    <property type="project" value="TreeGrafter"/>
</dbReference>
<feature type="transmembrane region" description="Helical" evidence="10">
    <location>
        <begin position="54"/>
        <end position="75"/>
    </location>
</feature>
<comment type="subcellular location">
    <subcellularLocation>
        <location evidence="1">Cell membrane</location>
        <topology evidence="1">Multi-pass membrane protein</topology>
    </subcellularLocation>
</comment>
<keyword evidence="7 10" id="KW-1133">Transmembrane helix</keyword>
<keyword evidence="6" id="KW-0029">Amino-acid transport</keyword>
<dbReference type="InterPro" id="IPR001851">
    <property type="entry name" value="ABC_transp_permease"/>
</dbReference>
<evidence type="ECO:0000313" key="11">
    <source>
        <dbReference type="EMBL" id="CAB4876611.1"/>
    </source>
</evidence>
<name>A0A6J7E1E3_9ZZZZ</name>
<dbReference type="EMBL" id="CAFBLS010000110">
    <property type="protein sequence ID" value="CAB4876611.1"/>
    <property type="molecule type" value="Genomic_DNA"/>
</dbReference>
<dbReference type="GO" id="GO:1903806">
    <property type="term" value="P:L-isoleucine import across plasma membrane"/>
    <property type="evidence" value="ECO:0007669"/>
    <property type="project" value="TreeGrafter"/>
</dbReference>
<keyword evidence="2" id="KW-0813">Transport</keyword>